<dbReference type="Proteomes" id="UP001230328">
    <property type="component" value="Unassembled WGS sequence"/>
</dbReference>
<dbReference type="Pfam" id="PF11350">
    <property type="entry name" value="DUF3152"/>
    <property type="match status" value="1"/>
</dbReference>
<protein>
    <recommendedName>
        <fullName evidence="3">DUF3152 domain-containing protein</fullName>
    </recommendedName>
</protein>
<evidence type="ECO:0000313" key="5">
    <source>
        <dbReference type="Proteomes" id="UP001230328"/>
    </source>
</evidence>
<feature type="region of interest" description="Disordered" evidence="1">
    <location>
        <begin position="1"/>
        <end position="59"/>
    </location>
</feature>
<evidence type="ECO:0000256" key="2">
    <source>
        <dbReference type="SAM" id="Phobius"/>
    </source>
</evidence>
<name>A0ABU0SWE2_9ACTN</name>
<gene>
    <name evidence="4" type="ORF">QF035_005441</name>
</gene>
<dbReference type="InterPro" id="IPR022603">
    <property type="entry name" value="DUF3152"/>
</dbReference>
<proteinExistence type="predicted"/>
<sequence>MPYSLLMTMNTTARRTKPSSTRGPSASRPSRRRRRGAAQSGGPGGSGGRSGGRGRKSKGPLVGGLAALVALVIAAAVAVNWTTSSSSDAADGSASSSPSVPSPDPTPEPGGGTESAEASGKPDEKAGGKADAEPSGKGSPSASSSSSAPEIPASGPGTFATAGGGSGTVGKGSRVLSYKVVVEDGLKQSAADVAEQVEGILADPRGWTADGRSGFRRVSGGTADFVVRLATPGTVDAICGKYGLNTRGEVNCNVGKDVVVNLKRWLLATPVYAADVDAYRALIINHEVGHFLGHGHVTCPGAGKPAPAMMQQIKGMLGCKPNVWPYDTKGRFVTGPAVS</sequence>
<feature type="compositionally biased region" description="Low complexity" evidence="1">
    <location>
        <begin position="135"/>
        <end position="161"/>
    </location>
</feature>
<evidence type="ECO:0000313" key="4">
    <source>
        <dbReference type="EMBL" id="MDQ1027859.1"/>
    </source>
</evidence>
<feature type="transmembrane region" description="Helical" evidence="2">
    <location>
        <begin position="59"/>
        <end position="81"/>
    </location>
</feature>
<dbReference type="SUPFAM" id="SSF55486">
    <property type="entry name" value="Metalloproteases ('zincins'), catalytic domain"/>
    <property type="match status" value="1"/>
</dbReference>
<organism evidence="4 5">
    <name type="scientific">Streptomyces umbrinus</name>
    <dbReference type="NCBI Taxonomy" id="67370"/>
    <lineage>
        <taxon>Bacteria</taxon>
        <taxon>Bacillati</taxon>
        <taxon>Actinomycetota</taxon>
        <taxon>Actinomycetes</taxon>
        <taxon>Kitasatosporales</taxon>
        <taxon>Streptomycetaceae</taxon>
        <taxon>Streptomyces</taxon>
        <taxon>Streptomyces phaeochromogenes group</taxon>
    </lineage>
</organism>
<keyword evidence="2" id="KW-0812">Transmembrane</keyword>
<evidence type="ECO:0000256" key="1">
    <source>
        <dbReference type="SAM" id="MobiDB-lite"/>
    </source>
</evidence>
<dbReference type="EMBL" id="JAUSZI010000002">
    <property type="protein sequence ID" value="MDQ1027859.1"/>
    <property type="molecule type" value="Genomic_DNA"/>
</dbReference>
<feature type="compositionally biased region" description="Low complexity" evidence="1">
    <location>
        <begin position="18"/>
        <end position="28"/>
    </location>
</feature>
<feature type="region of interest" description="Disordered" evidence="1">
    <location>
        <begin position="84"/>
        <end position="171"/>
    </location>
</feature>
<accession>A0ABU0SWE2</accession>
<keyword evidence="2" id="KW-1133">Transmembrane helix</keyword>
<feature type="domain" description="DUF3152" evidence="3">
    <location>
        <begin position="150"/>
        <end position="314"/>
    </location>
</feature>
<keyword evidence="2" id="KW-0472">Membrane</keyword>
<keyword evidence="5" id="KW-1185">Reference proteome</keyword>
<feature type="compositionally biased region" description="Gly residues" evidence="1">
    <location>
        <begin position="39"/>
        <end position="51"/>
    </location>
</feature>
<evidence type="ECO:0000259" key="3">
    <source>
        <dbReference type="Pfam" id="PF11350"/>
    </source>
</evidence>
<feature type="compositionally biased region" description="Basic and acidic residues" evidence="1">
    <location>
        <begin position="120"/>
        <end position="134"/>
    </location>
</feature>
<comment type="caution">
    <text evidence="4">The sequence shown here is derived from an EMBL/GenBank/DDBJ whole genome shotgun (WGS) entry which is preliminary data.</text>
</comment>
<feature type="compositionally biased region" description="Low complexity" evidence="1">
    <location>
        <begin position="84"/>
        <end position="99"/>
    </location>
</feature>
<reference evidence="4 5" key="1">
    <citation type="submission" date="2023-07" db="EMBL/GenBank/DDBJ databases">
        <title>Comparative genomics of wheat-associated soil bacteria to identify genetic determinants of phenazine resistance.</title>
        <authorList>
            <person name="Mouncey N."/>
        </authorList>
    </citation>
    <scope>NUCLEOTIDE SEQUENCE [LARGE SCALE GENOMIC DNA]</scope>
    <source>
        <strain evidence="4 5">V2I4</strain>
    </source>
</reference>